<accession>A0AAD7A1U3</accession>
<dbReference type="Gene3D" id="6.10.140.2220">
    <property type="match status" value="1"/>
</dbReference>
<protein>
    <recommendedName>
        <fullName evidence="5">MYND-type domain-containing protein</fullName>
    </recommendedName>
</protein>
<sequence>ISIMPHSSVNQRCAVCERATSLWCSRCQNAWYCSPEHMRSDWPRHRSHCHAPSSLYGSNMIATRSPAEPEYISVNAILFLADEERPRVISVRCRPPQRPSHGRCPVPALQPYFDAPPDNVVLTQGLNGEPLRFPLHIFYSSSALNRSSPVNRAIYHITSGAAPKAWCCNVVAFKFNGAQRQGYTDAGTSDLPALSTYFLSYQ</sequence>
<organism evidence="6 7">
    <name type="scientific">Mycena albidolilacea</name>
    <dbReference type="NCBI Taxonomy" id="1033008"/>
    <lineage>
        <taxon>Eukaryota</taxon>
        <taxon>Fungi</taxon>
        <taxon>Dikarya</taxon>
        <taxon>Basidiomycota</taxon>
        <taxon>Agaricomycotina</taxon>
        <taxon>Agaricomycetes</taxon>
        <taxon>Agaricomycetidae</taxon>
        <taxon>Agaricales</taxon>
        <taxon>Marasmiineae</taxon>
        <taxon>Mycenaceae</taxon>
        <taxon>Mycena</taxon>
    </lineage>
</organism>
<feature type="non-terminal residue" evidence="6">
    <location>
        <position position="1"/>
    </location>
</feature>
<gene>
    <name evidence="6" type="ORF">DFH08DRAFT_698644</name>
</gene>
<comment type="caution">
    <text evidence="6">The sequence shown here is derived from an EMBL/GenBank/DDBJ whole genome shotgun (WGS) entry which is preliminary data.</text>
</comment>
<evidence type="ECO:0000313" key="7">
    <source>
        <dbReference type="Proteomes" id="UP001218218"/>
    </source>
</evidence>
<dbReference type="AlphaFoldDB" id="A0AAD7A1U3"/>
<evidence type="ECO:0000256" key="3">
    <source>
        <dbReference type="ARBA" id="ARBA00022833"/>
    </source>
</evidence>
<dbReference type="Proteomes" id="UP001218218">
    <property type="component" value="Unassembled WGS sequence"/>
</dbReference>
<dbReference type="InterPro" id="IPR002893">
    <property type="entry name" value="Znf_MYND"/>
</dbReference>
<feature type="domain" description="MYND-type" evidence="5">
    <location>
        <begin position="13"/>
        <end position="49"/>
    </location>
</feature>
<evidence type="ECO:0000259" key="5">
    <source>
        <dbReference type="PROSITE" id="PS50865"/>
    </source>
</evidence>
<keyword evidence="7" id="KW-1185">Reference proteome</keyword>
<reference evidence="6" key="1">
    <citation type="submission" date="2023-03" db="EMBL/GenBank/DDBJ databases">
        <title>Massive genome expansion in bonnet fungi (Mycena s.s.) driven by repeated elements and novel gene families across ecological guilds.</title>
        <authorList>
            <consortium name="Lawrence Berkeley National Laboratory"/>
            <person name="Harder C.B."/>
            <person name="Miyauchi S."/>
            <person name="Viragh M."/>
            <person name="Kuo A."/>
            <person name="Thoen E."/>
            <person name="Andreopoulos B."/>
            <person name="Lu D."/>
            <person name="Skrede I."/>
            <person name="Drula E."/>
            <person name="Henrissat B."/>
            <person name="Morin E."/>
            <person name="Kohler A."/>
            <person name="Barry K."/>
            <person name="LaButti K."/>
            <person name="Morin E."/>
            <person name="Salamov A."/>
            <person name="Lipzen A."/>
            <person name="Mereny Z."/>
            <person name="Hegedus B."/>
            <person name="Baldrian P."/>
            <person name="Stursova M."/>
            <person name="Weitz H."/>
            <person name="Taylor A."/>
            <person name="Grigoriev I.V."/>
            <person name="Nagy L.G."/>
            <person name="Martin F."/>
            <person name="Kauserud H."/>
        </authorList>
    </citation>
    <scope>NUCLEOTIDE SEQUENCE</scope>
    <source>
        <strain evidence="6">CBHHK002</strain>
    </source>
</reference>
<evidence type="ECO:0000313" key="6">
    <source>
        <dbReference type="EMBL" id="KAJ7347706.1"/>
    </source>
</evidence>
<dbReference type="PROSITE" id="PS50865">
    <property type="entry name" value="ZF_MYND_2"/>
    <property type="match status" value="1"/>
</dbReference>
<keyword evidence="2 4" id="KW-0863">Zinc-finger</keyword>
<dbReference type="GO" id="GO:0008270">
    <property type="term" value="F:zinc ion binding"/>
    <property type="evidence" value="ECO:0007669"/>
    <property type="project" value="UniProtKB-KW"/>
</dbReference>
<keyword evidence="1" id="KW-0479">Metal-binding</keyword>
<dbReference type="SUPFAM" id="SSF144232">
    <property type="entry name" value="HIT/MYND zinc finger-like"/>
    <property type="match status" value="1"/>
</dbReference>
<proteinExistence type="predicted"/>
<name>A0AAD7A1U3_9AGAR</name>
<dbReference type="PROSITE" id="PS01360">
    <property type="entry name" value="ZF_MYND_1"/>
    <property type="match status" value="1"/>
</dbReference>
<evidence type="ECO:0000256" key="2">
    <source>
        <dbReference type="ARBA" id="ARBA00022771"/>
    </source>
</evidence>
<dbReference type="EMBL" id="JARIHO010000018">
    <property type="protein sequence ID" value="KAJ7347706.1"/>
    <property type="molecule type" value="Genomic_DNA"/>
</dbReference>
<evidence type="ECO:0000256" key="4">
    <source>
        <dbReference type="PROSITE-ProRule" id="PRU00134"/>
    </source>
</evidence>
<evidence type="ECO:0000256" key="1">
    <source>
        <dbReference type="ARBA" id="ARBA00022723"/>
    </source>
</evidence>
<dbReference type="Pfam" id="PF01753">
    <property type="entry name" value="zf-MYND"/>
    <property type="match status" value="1"/>
</dbReference>
<keyword evidence="3" id="KW-0862">Zinc</keyword>